<evidence type="ECO:0000256" key="2">
    <source>
        <dbReference type="ARBA" id="ARBA00012856"/>
    </source>
</evidence>
<dbReference type="PROSITE" id="PS00075">
    <property type="entry name" value="DHFR_1"/>
    <property type="match status" value="1"/>
</dbReference>
<dbReference type="PANTHER" id="PTHR48069:SF3">
    <property type="entry name" value="DIHYDROFOLATE REDUCTASE"/>
    <property type="match status" value="1"/>
</dbReference>
<dbReference type="InterPro" id="IPR012259">
    <property type="entry name" value="DHFR"/>
</dbReference>
<dbReference type="AlphaFoldDB" id="A0A381YKY2"/>
<dbReference type="FunFam" id="3.40.430.10:FF:000001">
    <property type="entry name" value="Dihydrofolate reductase"/>
    <property type="match status" value="1"/>
</dbReference>
<dbReference type="GO" id="GO:0006730">
    <property type="term" value="P:one-carbon metabolic process"/>
    <property type="evidence" value="ECO:0007669"/>
    <property type="project" value="UniProtKB-KW"/>
</dbReference>
<comment type="pathway">
    <text evidence="1">Cofactor biosynthesis; tetrahydrofolate biosynthesis; 5,6,7,8-tetrahydrofolate from 7,8-dihydrofolate: step 1/1.</text>
</comment>
<evidence type="ECO:0000313" key="7">
    <source>
        <dbReference type="EMBL" id="SVA77242.1"/>
    </source>
</evidence>
<sequence>MRLSIVVAMDSNRLIGKDNGLPWHLPADLAFFKKLTTGNTILMGRKTFDSIGRPLPNRCNIIITRNADIEIAGCEVVNSIEKALSLVQSETEVMVIGGAKLYQQILPIADRLYITQVEGEFDGDIYFPSYNEAEWSQISLDSREPDEDNQHKCHFITLDRRR</sequence>
<proteinExistence type="predicted"/>
<accession>A0A381YKY2</accession>
<dbReference type="InterPro" id="IPR024072">
    <property type="entry name" value="DHFR-like_dom_sf"/>
</dbReference>
<dbReference type="PRINTS" id="PR00070">
    <property type="entry name" value="DHFR"/>
</dbReference>
<feature type="domain" description="DHFR" evidence="6">
    <location>
        <begin position="2"/>
        <end position="160"/>
    </location>
</feature>
<evidence type="ECO:0000256" key="4">
    <source>
        <dbReference type="ARBA" id="ARBA00022857"/>
    </source>
</evidence>
<keyword evidence="3" id="KW-0554">One-carbon metabolism</keyword>
<evidence type="ECO:0000256" key="1">
    <source>
        <dbReference type="ARBA" id="ARBA00004903"/>
    </source>
</evidence>
<dbReference type="EC" id="1.5.1.3" evidence="2"/>
<dbReference type="GO" id="GO:0043168">
    <property type="term" value="F:anion binding"/>
    <property type="evidence" value="ECO:0007669"/>
    <property type="project" value="UniProtKB-ARBA"/>
</dbReference>
<keyword evidence="5" id="KW-0560">Oxidoreductase</keyword>
<dbReference type="InterPro" id="IPR001796">
    <property type="entry name" value="DHFR_dom"/>
</dbReference>
<reference evidence="7" key="1">
    <citation type="submission" date="2018-05" db="EMBL/GenBank/DDBJ databases">
        <authorList>
            <person name="Lanie J.A."/>
            <person name="Ng W.-L."/>
            <person name="Kazmierczak K.M."/>
            <person name="Andrzejewski T.M."/>
            <person name="Davidsen T.M."/>
            <person name="Wayne K.J."/>
            <person name="Tettelin H."/>
            <person name="Glass J.I."/>
            <person name="Rusch D."/>
            <person name="Podicherti R."/>
            <person name="Tsui H.-C.T."/>
            <person name="Winkler M.E."/>
        </authorList>
    </citation>
    <scope>NUCLEOTIDE SEQUENCE</scope>
</reference>
<dbReference type="GO" id="GO:0005829">
    <property type="term" value="C:cytosol"/>
    <property type="evidence" value="ECO:0007669"/>
    <property type="project" value="TreeGrafter"/>
</dbReference>
<protein>
    <recommendedName>
        <fullName evidence="2">dihydrofolate reductase</fullName>
        <ecNumber evidence="2">1.5.1.3</ecNumber>
    </recommendedName>
</protein>
<dbReference type="Pfam" id="PF00186">
    <property type="entry name" value="DHFR_1"/>
    <property type="match status" value="1"/>
</dbReference>
<dbReference type="InterPro" id="IPR017925">
    <property type="entry name" value="DHFR_CS"/>
</dbReference>
<dbReference type="GO" id="GO:0046654">
    <property type="term" value="P:tetrahydrofolate biosynthetic process"/>
    <property type="evidence" value="ECO:0007669"/>
    <property type="project" value="InterPro"/>
</dbReference>
<dbReference type="GO" id="GO:0046452">
    <property type="term" value="P:dihydrofolate metabolic process"/>
    <property type="evidence" value="ECO:0007669"/>
    <property type="project" value="TreeGrafter"/>
</dbReference>
<evidence type="ECO:0000256" key="5">
    <source>
        <dbReference type="ARBA" id="ARBA00023002"/>
    </source>
</evidence>
<evidence type="ECO:0000256" key="3">
    <source>
        <dbReference type="ARBA" id="ARBA00022563"/>
    </source>
</evidence>
<dbReference type="Gene3D" id="3.40.430.10">
    <property type="entry name" value="Dihydrofolate Reductase, subunit A"/>
    <property type="match status" value="1"/>
</dbReference>
<dbReference type="PROSITE" id="PS51330">
    <property type="entry name" value="DHFR_2"/>
    <property type="match status" value="1"/>
</dbReference>
<dbReference type="GO" id="GO:0050661">
    <property type="term" value="F:NADP binding"/>
    <property type="evidence" value="ECO:0007669"/>
    <property type="project" value="InterPro"/>
</dbReference>
<evidence type="ECO:0000259" key="6">
    <source>
        <dbReference type="PROSITE" id="PS51330"/>
    </source>
</evidence>
<gene>
    <name evidence="7" type="ORF">METZ01_LOCUS130096</name>
</gene>
<keyword evidence="4" id="KW-0521">NADP</keyword>
<dbReference type="PIRSF" id="PIRSF000194">
    <property type="entry name" value="DHFR"/>
    <property type="match status" value="1"/>
</dbReference>
<organism evidence="7">
    <name type="scientific">marine metagenome</name>
    <dbReference type="NCBI Taxonomy" id="408172"/>
    <lineage>
        <taxon>unclassified sequences</taxon>
        <taxon>metagenomes</taxon>
        <taxon>ecological metagenomes</taxon>
    </lineage>
</organism>
<dbReference type="SUPFAM" id="SSF53597">
    <property type="entry name" value="Dihydrofolate reductase-like"/>
    <property type="match status" value="1"/>
</dbReference>
<dbReference type="GO" id="GO:0004146">
    <property type="term" value="F:dihydrofolate reductase activity"/>
    <property type="evidence" value="ECO:0007669"/>
    <property type="project" value="UniProtKB-EC"/>
</dbReference>
<dbReference type="CDD" id="cd00209">
    <property type="entry name" value="DHFR"/>
    <property type="match status" value="1"/>
</dbReference>
<dbReference type="EMBL" id="UINC01018397">
    <property type="protein sequence ID" value="SVA77242.1"/>
    <property type="molecule type" value="Genomic_DNA"/>
</dbReference>
<name>A0A381YKY2_9ZZZZ</name>
<dbReference type="PANTHER" id="PTHR48069">
    <property type="entry name" value="DIHYDROFOLATE REDUCTASE"/>
    <property type="match status" value="1"/>
</dbReference>
<dbReference type="GO" id="GO:0046655">
    <property type="term" value="P:folic acid metabolic process"/>
    <property type="evidence" value="ECO:0007669"/>
    <property type="project" value="TreeGrafter"/>
</dbReference>